<reference evidence="2" key="1">
    <citation type="submission" date="2021-10" db="EMBL/GenBank/DDBJ databases">
        <title>De novo Genome Assembly of Clathrus columnatus (Basidiomycota, Fungi) Using Illumina and Nanopore Sequence Data.</title>
        <authorList>
            <person name="Ogiso-Tanaka E."/>
            <person name="Itagaki H."/>
            <person name="Hosoya T."/>
            <person name="Hosaka K."/>
        </authorList>
    </citation>
    <scope>NUCLEOTIDE SEQUENCE</scope>
    <source>
        <strain evidence="2">MO-923</strain>
    </source>
</reference>
<name>A0AAV5ADB3_9AGAM</name>
<accession>A0AAV5ADB3</accession>
<feature type="transmembrane region" description="Helical" evidence="1">
    <location>
        <begin position="33"/>
        <end position="52"/>
    </location>
</feature>
<dbReference type="AlphaFoldDB" id="A0AAV5ADB3"/>
<gene>
    <name evidence="2" type="ORF">Clacol_006875</name>
</gene>
<keyword evidence="1" id="KW-0812">Transmembrane</keyword>
<keyword evidence="1" id="KW-1133">Transmembrane helix</keyword>
<organism evidence="2 3">
    <name type="scientific">Clathrus columnatus</name>
    <dbReference type="NCBI Taxonomy" id="1419009"/>
    <lineage>
        <taxon>Eukaryota</taxon>
        <taxon>Fungi</taxon>
        <taxon>Dikarya</taxon>
        <taxon>Basidiomycota</taxon>
        <taxon>Agaricomycotina</taxon>
        <taxon>Agaricomycetes</taxon>
        <taxon>Phallomycetidae</taxon>
        <taxon>Phallales</taxon>
        <taxon>Clathraceae</taxon>
        <taxon>Clathrus</taxon>
    </lineage>
</organism>
<keyword evidence="3" id="KW-1185">Reference proteome</keyword>
<sequence>MLIESTRSNRPYPRAYVHKYETPSRINAADAKAAITATILGFILPTIIFFIYPDSIWLNTLWQIFPLSTFIYNKLSYLIFAEEPNKPQRISGAGVGDSLIGQFYLAVFVLGTALHLQTWGLNLPGTTNDFIPHFITFLDPKKGHNFQHVSALFLHWDVVFIYAGALVAACWCGQTLVEGIQILGWFVLATPFIGPTAAFAGFYYWREQKISQNRSLKAQ</sequence>
<feature type="transmembrane region" description="Helical" evidence="1">
    <location>
        <begin position="151"/>
        <end position="176"/>
    </location>
</feature>
<evidence type="ECO:0000313" key="3">
    <source>
        <dbReference type="Proteomes" id="UP001050691"/>
    </source>
</evidence>
<dbReference type="EMBL" id="BPWL01000007">
    <property type="protein sequence ID" value="GJJ12632.1"/>
    <property type="molecule type" value="Genomic_DNA"/>
</dbReference>
<evidence type="ECO:0000256" key="1">
    <source>
        <dbReference type="SAM" id="Phobius"/>
    </source>
</evidence>
<comment type="caution">
    <text evidence="2">The sequence shown here is derived from an EMBL/GenBank/DDBJ whole genome shotgun (WGS) entry which is preliminary data.</text>
</comment>
<evidence type="ECO:0000313" key="2">
    <source>
        <dbReference type="EMBL" id="GJJ12632.1"/>
    </source>
</evidence>
<feature type="transmembrane region" description="Helical" evidence="1">
    <location>
        <begin position="182"/>
        <end position="205"/>
    </location>
</feature>
<protein>
    <submittedName>
        <fullName evidence="2">Uncharacterized protein</fullName>
    </submittedName>
</protein>
<keyword evidence="1" id="KW-0472">Membrane</keyword>
<proteinExistence type="predicted"/>
<dbReference type="Proteomes" id="UP001050691">
    <property type="component" value="Unassembled WGS sequence"/>
</dbReference>